<comment type="caution">
    <text evidence="1">The sequence shown here is derived from an EMBL/GenBank/DDBJ whole genome shotgun (WGS) entry which is preliminary data.</text>
</comment>
<protein>
    <submittedName>
        <fullName evidence="1">Uncharacterized protein</fullName>
    </submittedName>
</protein>
<reference evidence="1" key="1">
    <citation type="submission" date="2019-08" db="EMBL/GenBank/DDBJ databases">
        <authorList>
            <person name="Kucharzyk K."/>
            <person name="Murdoch R.W."/>
            <person name="Higgins S."/>
            <person name="Loffler F."/>
        </authorList>
    </citation>
    <scope>NUCLEOTIDE SEQUENCE</scope>
</reference>
<dbReference type="AlphaFoldDB" id="A0A645C6N6"/>
<gene>
    <name evidence="1" type="ORF">SDC9_120211</name>
</gene>
<evidence type="ECO:0000313" key="1">
    <source>
        <dbReference type="EMBL" id="MPM73235.1"/>
    </source>
</evidence>
<sequence>MGMHGEVAGCFIIDPDGEILKEMDTIDFEKFDFQINDKIAVDFKHWSNDLFTLSSVQHSKIIKKMKETGHRIVYIVNILLPEGKSRENMYYEEKGMKIVKVPWLFDPKTGQFNDRMIAEIREASNGSE</sequence>
<accession>A0A645C6N6</accession>
<organism evidence="1">
    <name type="scientific">bioreactor metagenome</name>
    <dbReference type="NCBI Taxonomy" id="1076179"/>
    <lineage>
        <taxon>unclassified sequences</taxon>
        <taxon>metagenomes</taxon>
        <taxon>ecological metagenomes</taxon>
    </lineage>
</organism>
<name>A0A645C6N6_9ZZZZ</name>
<proteinExistence type="predicted"/>
<dbReference type="EMBL" id="VSSQ01025227">
    <property type="protein sequence ID" value="MPM73235.1"/>
    <property type="molecule type" value="Genomic_DNA"/>
</dbReference>